<evidence type="ECO:0000259" key="2">
    <source>
        <dbReference type="Pfam" id="PF06580"/>
    </source>
</evidence>
<dbReference type="GO" id="GO:0000155">
    <property type="term" value="F:phosphorelay sensor kinase activity"/>
    <property type="evidence" value="ECO:0007669"/>
    <property type="project" value="InterPro"/>
</dbReference>
<dbReference type="PANTHER" id="PTHR34220">
    <property type="entry name" value="SENSOR HISTIDINE KINASE YPDA"/>
    <property type="match status" value="1"/>
</dbReference>
<evidence type="ECO:0000313" key="3">
    <source>
        <dbReference type="EMBL" id="MBD2769506.1"/>
    </source>
</evidence>
<dbReference type="RefSeq" id="WP_191006316.1">
    <property type="nucleotide sequence ID" value="NZ_JACXAD010000020.1"/>
</dbReference>
<dbReference type="GO" id="GO:0016020">
    <property type="term" value="C:membrane"/>
    <property type="evidence" value="ECO:0007669"/>
    <property type="project" value="InterPro"/>
</dbReference>
<dbReference type="Pfam" id="PF06580">
    <property type="entry name" value="His_kinase"/>
    <property type="match status" value="1"/>
</dbReference>
<keyword evidence="1" id="KW-1133">Transmembrane helix</keyword>
<sequence length="344" mass="38554">MKRHPKTYLLVALGLLVFCLLLVLLIRLLVAGSFEQFHYYWNAVACMFFYGLLSIGVVRAADRRVGWVNSVGGGWRYARLFGVSAGLYVAVAVASSIGFEWWVMAKPPTRFGTLVFILVYFIIHAVLGNCYIAYRYLAELLKTRELFLLAQQAQTEMQLRQLQQQTNPHFLFNSLNILSALIGKSPALAQRFLTNLTELYRYSLQHQDEEVVALAEEVAFAQNYVYLLEQRFSGAYRFNWQLAPAAVAAGGFVVPTTLQGLLENVVKHNEGSCKVPLEVSIALDEGWLVVHNVVRAKPAVGGSLGTGLRNLRQRYALLTDEPVDIRPEPDSFTVRVPLLKLLAA</sequence>
<keyword evidence="3" id="KW-0418">Kinase</keyword>
<dbReference type="InterPro" id="IPR036890">
    <property type="entry name" value="HATPase_C_sf"/>
</dbReference>
<gene>
    <name evidence="3" type="ORF">IC235_16580</name>
</gene>
<dbReference type="AlphaFoldDB" id="A0A927BEQ5"/>
<evidence type="ECO:0000313" key="4">
    <source>
        <dbReference type="Proteomes" id="UP000612233"/>
    </source>
</evidence>
<dbReference type="Gene3D" id="3.30.565.10">
    <property type="entry name" value="Histidine kinase-like ATPase, C-terminal domain"/>
    <property type="match status" value="1"/>
</dbReference>
<feature type="transmembrane region" description="Helical" evidence="1">
    <location>
        <begin position="111"/>
        <end position="134"/>
    </location>
</feature>
<dbReference type="PANTHER" id="PTHR34220:SF7">
    <property type="entry name" value="SENSOR HISTIDINE KINASE YPDA"/>
    <property type="match status" value="1"/>
</dbReference>
<dbReference type="EMBL" id="JACXAD010000020">
    <property type="protein sequence ID" value="MBD2769506.1"/>
    <property type="molecule type" value="Genomic_DNA"/>
</dbReference>
<accession>A0A927BEQ5</accession>
<keyword evidence="4" id="KW-1185">Reference proteome</keyword>
<keyword evidence="3" id="KW-0808">Transferase</keyword>
<keyword evidence="1" id="KW-0472">Membrane</keyword>
<dbReference type="Proteomes" id="UP000612233">
    <property type="component" value="Unassembled WGS sequence"/>
</dbReference>
<dbReference type="InterPro" id="IPR010559">
    <property type="entry name" value="Sig_transdc_His_kin_internal"/>
</dbReference>
<feature type="transmembrane region" description="Helical" evidence="1">
    <location>
        <begin position="41"/>
        <end position="60"/>
    </location>
</feature>
<protein>
    <submittedName>
        <fullName evidence="3">Sensor histidine kinase</fullName>
    </submittedName>
</protein>
<evidence type="ECO:0000256" key="1">
    <source>
        <dbReference type="SAM" id="Phobius"/>
    </source>
</evidence>
<feature type="domain" description="Signal transduction histidine kinase internal region" evidence="2">
    <location>
        <begin position="157"/>
        <end position="233"/>
    </location>
</feature>
<comment type="caution">
    <text evidence="3">The sequence shown here is derived from an EMBL/GenBank/DDBJ whole genome shotgun (WGS) entry which is preliminary data.</text>
</comment>
<dbReference type="InterPro" id="IPR050640">
    <property type="entry name" value="Bact_2-comp_sensor_kinase"/>
</dbReference>
<proteinExistence type="predicted"/>
<keyword evidence="1" id="KW-0812">Transmembrane</keyword>
<reference evidence="3" key="1">
    <citation type="submission" date="2020-09" db="EMBL/GenBank/DDBJ databases">
        <authorList>
            <person name="Kim M.K."/>
        </authorList>
    </citation>
    <scope>NUCLEOTIDE SEQUENCE</scope>
    <source>
        <strain evidence="3">BT664</strain>
    </source>
</reference>
<feature type="transmembrane region" description="Helical" evidence="1">
    <location>
        <begin position="80"/>
        <end position="99"/>
    </location>
</feature>
<name>A0A927BEQ5_9BACT</name>
<organism evidence="3 4">
    <name type="scientific">Hymenobacter montanus</name>
    <dbReference type="NCBI Taxonomy" id="2771359"/>
    <lineage>
        <taxon>Bacteria</taxon>
        <taxon>Pseudomonadati</taxon>
        <taxon>Bacteroidota</taxon>
        <taxon>Cytophagia</taxon>
        <taxon>Cytophagales</taxon>
        <taxon>Hymenobacteraceae</taxon>
        <taxon>Hymenobacter</taxon>
    </lineage>
</organism>